<evidence type="ECO:0000256" key="6">
    <source>
        <dbReference type="ARBA" id="ARBA00035254"/>
    </source>
</evidence>
<dbReference type="HAMAP" id="MF_01306_B">
    <property type="entry name" value="Ribosomal_uS4_B"/>
    <property type="match status" value="1"/>
</dbReference>
<dbReference type="InterPro" id="IPR018079">
    <property type="entry name" value="Ribosomal_uS4_CS"/>
</dbReference>
<dbReference type="PROSITE" id="PS00632">
    <property type="entry name" value="RIBOSOMAL_S4"/>
    <property type="match status" value="1"/>
</dbReference>
<dbReference type="PROSITE" id="PS50889">
    <property type="entry name" value="S4"/>
    <property type="match status" value="1"/>
</dbReference>
<evidence type="ECO:0000313" key="11">
    <source>
        <dbReference type="EMBL" id="HGE74707.1"/>
    </source>
</evidence>
<sequence length="208" mass="24174">MARYINPVCKLCRREGKKLFLKGEKCYTPKCPIEKRPYAPGQHGKDRIKLTQYAKQLRSKQTMKRTYGVLERQFRRYFDEAAKTKGVTGTMLVREVESRLDNVVFRLGFAISRSQARQLVNHGHILVNGKRVDIPSYELRPGEEIELAERVRSNVEVKKAIEAGSSHTVAPWLEINYDLFKGKFVRMPEKEEIELPMDVQDIVELYSK</sequence>
<evidence type="ECO:0000256" key="2">
    <source>
        <dbReference type="ARBA" id="ARBA00022730"/>
    </source>
</evidence>
<comment type="similarity">
    <text evidence="1 7 8">Belongs to the universal ribosomal protein uS4 family.</text>
</comment>
<name>A0A7V3RDR8_9BACT</name>
<dbReference type="GO" id="GO:0006412">
    <property type="term" value="P:translation"/>
    <property type="evidence" value="ECO:0007669"/>
    <property type="project" value="UniProtKB-UniRule"/>
</dbReference>
<reference evidence="11" key="1">
    <citation type="journal article" date="2020" name="mSystems">
        <title>Genome- and Community-Level Interaction Insights into Carbon Utilization and Element Cycling Functions of Hydrothermarchaeota in Hydrothermal Sediment.</title>
        <authorList>
            <person name="Zhou Z."/>
            <person name="Liu Y."/>
            <person name="Xu W."/>
            <person name="Pan J."/>
            <person name="Luo Z.H."/>
            <person name="Li M."/>
        </authorList>
    </citation>
    <scope>NUCLEOTIDE SEQUENCE [LARGE SCALE GENOMIC DNA]</scope>
    <source>
        <strain evidence="11">SpSt-966</strain>
    </source>
</reference>
<dbReference type="EMBL" id="DTPE01000047">
    <property type="protein sequence ID" value="HGE74707.1"/>
    <property type="molecule type" value="Genomic_DNA"/>
</dbReference>
<feature type="domain" description="Small ribosomal subunit protein uS4 N-terminal" evidence="10">
    <location>
        <begin position="3"/>
        <end position="97"/>
    </location>
</feature>
<gene>
    <name evidence="7" type="primary">rpsD</name>
    <name evidence="11" type="ORF">ENX73_01090</name>
</gene>
<keyword evidence="4 7" id="KW-0689">Ribosomal protein</keyword>
<dbReference type="NCBIfam" id="NF003717">
    <property type="entry name" value="PRK05327.1"/>
    <property type="match status" value="1"/>
</dbReference>
<dbReference type="Gene3D" id="1.10.1050.10">
    <property type="entry name" value="Ribosomal Protein S4 Delta 41, Chain A, domain 1"/>
    <property type="match status" value="1"/>
</dbReference>
<dbReference type="AlphaFoldDB" id="A0A7V3RDR8"/>
<proteinExistence type="inferred from homology"/>
<organism evidence="11">
    <name type="scientific">Mesoaciditoga lauensis</name>
    <dbReference type="NCBI Taxonomy" id="1495039"/>
    <lineage>
        <taxon>Bacteria</taxon>
        <taxon>Thermotogati</taxon>
        <taxon>Thermotogota</taxon>
        <taxon>Thermotogae</taxon>
        <taxon>Mesoaciditogales</taxon>
        <taxon>Mesoaciditogaceae</taxon>
        <taxon>Mesoaciditoga</taxon>
    </lineage>
</organism>
<dbReference type="Gene3D" id="3.10.290.10">
    <property type="entry name" value="RNA-binding S4 domain"/>
    <property type="match status" value="1"/>
</dbReference>
<keyword evidence="3 7" id="KW-0694">RNA-binding</keyword>
<evidence type="ECO:0000256" key="7">
    <source>
        <dbReference type="HAMAP-Rule" id="MF_01306"/>
    </source>
</evidence>
<evidence type="ECO:0000256" key="1">
    <source>
        <dbReference type="ARBA" id="ARBA00007465"/>
    </source>
</evidence>
<dbReference type="InterPro" id="IPR002942">
    <property type="entry name" value="S4_RNA-bd"/>
</dbReference>
<dbReference type="PANTHER" id="PTHR11831">
    <property type="entry name" value="30S 40S RIBOSOMAL PROTEIN"/>
    <property type="match status" value="1"/>
</dbReference>
<dbReference type="GO" id="GO:0003735">
    <property type="term" value="F:structural constituent of ribosome"/>
    <property type="evidence" value="ECO:0007669"/>
    <property type="project" value="InterPro"/>
</dbReference>
<dbReference type="InterPro" id="IPR005709">
    <property type="entry name" value="Ribosomal_uS4_bac-type"/>
</dbReference>
<evidence type="ECO:0000259" key="9">
    <source>
        <dbReference type="SMART" id="SM00363"/>
    </source>
</evidence>
<keyword evidence="5 7" id="KW-0687">Ribonucleoprotein</keyword>
<dbReference type="GO" id="GO:0015935">
    <property type="term" value="C:small ribosomal subunit"/>
    <property type="evidence" value="ECO:0007669"/>
    <property type="project" value="InterPro"/>
</dbReference>
<evidence type="ECO:0000256" key="8">
    <source>
        <dbReference type="RuleBase" id="RU003699"/>
    </source>
</evidence>
<comment type="function">
    <text evidence="7">One of the primary rRNA binding proteins, it binds directly to 16S rRNA where it nucleates assembly of the body of the 30S subunit.</text>
</comment>
<dbReference type="NCBIfam" id="TIGR01017">
    <property type="entry name" value="rpsD_bact"/>
    <property type="match status" value="1"/>
</dbReference>
<dbReference type="Pfam" id="PF00163">
    <property type="entry name" value="Ribosomal_S4"/>
    <property type="match status" value="1"/>
</dbReference>
<dbReference type="SUPFAM" id="SSF55174">
    <property type="entry name" value="Alpha-L RNA-binding motif"/>
    <property type="match status" value="1"/>
</dbReference>
<evidence type="ECO:0000256" key="3">
    <source>
        <dbReference type="ARBA" id="ARBA00022884"/>
    </source>
</evidence>
<dbReference type="InterPro" id="IPR036986">
    <property type="entry name" value="S4_RNA-bd_sf"/>
</dbReference>
<dbReference type="GO" id="GO:0019843">
    <property type="term" value="F:rRNA binding"/>
    <property type="evidence" value="ECO:0007669"/>
    <property type="project" value="UniProtKB-UniRule"/>
</dbReference>
<dbReference type="SMART" id="SM00363">
    <property type="entry name" value="S4"/>
    <property type="match status" value="1"/>
</dbReference>
<dbReference type="FunFam" id="1.10.1050.10:FF:000001">
    <property type="entry name" value="30S ribosomal protein S4"/>
    <property type="match status" value="1"/>
</dbReference>
<comment type="caution">
    <text evidence="11">The sequence shown here is derived from an EMBL/GenBank/DDBJ whole genome shotgun (WGS) entry which is preliminary data.</text>
</comment>
<evidence type="ECO:0000256" key="4">
    <source>
        <dbReference type="ARBA" id="ARBA00022980"/>
    </source>
</evidence>
<evidence type="ECO:0000256" key="5">
    <source>
        <dbReference type="ARBA" id="ARBA00023274"/>
    </source>
</evidence>
<feature type="domain" description="RNA-binding S4" evidence="9">
    <location>
        <begin position="98"/>
        <end position="156"/>
    </location>
</feature>
<keyword evidence="2 7" id="KW-0699">rRNA-binding</keyword>
<dbReference type="InterPro" id="IPR022801">
    <property type="entry name" value="Ribosomal_uS4"/>
</dbReference>
<dbReference type="PANTHER" id="PTHR11831:SF4">
    <property type="entry name" value="SMALL RIBOSOMAL SUBUNIT PROTEIN US4M"/>
    <property type="match status" value="1"/>
</dbReference>
<dbReference type="SMART" id="SM01390">
    <property type="entry name" value="Ribosomal_S4"/>
    <property type="match status" value="1"/>
</dbReference>
<dbReference type="Pfam" id="PF01479">
    <property type="entry name" value="S4"/>
    <property type="match status" value="1"/>
</dbReference>
<comment type="function">
    <text evidence="7">With S5 and S12 plays an important role in translational accuracy.</text>
</comment>
<dbReference type="CDD" id="cd00165">
    <property type="entry name" value="S4"/>
    <property type="match status" value="1"/>
</dbReference>
<accession>A0A7V3RDR8</accession>
<evidence type="ECO:0000259" key="10">
    <source>
        <dbReference type="SMART" id="SM01390"/>
    </source>
</evidence>
<protein>
    <recommendedName>
        <fullName evidence="6 7">Small ribosomal subunit protein uS4</fullName>
    </recommendedName>
</protein>
<comment type="subunit">
    <text evidence="7">Part of the 30S ribosomal subunit. Contacts protein S5. The interaction surface between S4 and S5 is involved in control of translational fidelity.</text>
</comment>
<dbReference type="FunFam" id="3.10.290.10:FF:000001">
    <property type="entry name" value="30S ribosomal protein S4"/>
    <property type="match status" value="1"/>
</dbReference>
<dbReference type="GO" id="GO:0042274">
    <property type="term" value="P:ribosomal small subunit biogenesis"/>
    <property type="evidence" value="ECO:0007669"/>
    <property type="project" value="TreeGrafter"/>
</dbReference>
<dbReference type="InterPro" id="IPR001912">
    <property type="entry name" value="Ribosomal_uS4_N"/>
</dbReference>